<dbReference type="AlphaFoldDB" id="A0A9W7MBI1"/>
<dbReference type="PANTHER" id="PTHR34545:SF1">
    <property type="entry name" value="CLAVATA3_ESR (CLE)-RELATED PROTEIN 22"/>
    <property type="match status" value="1"/>
</dbReference>
<accession>A0A9W7MBI1</accession>
<organism evidence="2 3">
    <name type="scientific">Hibiscus trionum</name>
    <name type="common">Flower of an hour</name>
    <dbReference type="NCBI Taxonomy" id="183268"/>
    <lineage>
        <taxon>Eukaryota</taxon>
        <taxon>Viridiplantae</taxon>
        <taxon>Streptophyta</taxon>
        <taxon>Embryophyta</taxon>
        <taxon>Tracheophyta</taxon>
        <taxon>Spermatophyta</taxon>
        <taxon>Magnoliopsida</taxon>
        <taxon>eudicotyledons</taxon>
        <taxon>Gunneridae</taxon>
        <taxon>Pentapetalae</taxon>
        <taxon>rosids</taxon>
        <taxon>malvids</taxon>
        <taxon>Malvales</taxon>
        <taxon>Malvaceae</taxon>
        <taxon>Malvoideae</taxon>
        <taxon>Hibiscus</taxon>
    </lineage>
</organism>
<reference evidence="2" key="1">
    <citation type="submission" date="2023-05" db="EMBL/GenBank/DDBJ databases">
        <title>Genome and transcriptome analyses reveal genes involved in the formation of fine ridges on petal epidermal cells in Hibiscus trionum.</title>
        <authorList>
            <person name="Koshimizu S."/>
            <person name="Masuda S."/>
            <person name="Ishii T."/>
            <person name="Shirasu K."/>
            <person name="Hoshino A."/>
            <person name="Arita M."/>
        </authorList>
    </citation>
    <scope>NUCLEOTIDE SEQUENCE</scope>
    <source>
        <strain evidence="2">Hamamatsu line</strain>
    </source>
</reference>
<dbReference type="EMBL" id="BSYR01000024">
    <property type="protein sequence ID" value="GMI92330.1"/>
    <property type="molecule type" value="Genomic_DNA"/>
</dbReference>
<feature type="region of interest" description="Disordered" evidence="1">
    <location>
        <begin position="58"/>
        <end position="103"/>
    </location>
</feature>
<comment type="caution">
    <text evidence="2">The sequence shown here is derived from an EMBL/GenBank/DDBJ whole genome shotgun (WGS) entry which is preliminary data.</text>
</comment>
<evidence type="ECO:0000313" key="3">
    <source>
        <dbReference type="Proteomes" id="UP001165190"/>
    </source>
</evidence>
<protein>
    <submittedName>
        <fullName evidence="2">Uncharacterized protein</fullName>
    </submittedName>
</protein>
<evidence type="ECO:0000313" key="2">
    <source>
        <dbReference type="EMBL" id="GMI92330.1"/>
    </source>
</evidence>
<proteinExistence type="predicted"/>
<feature type="compositionally biased region" description="Acidic residues" evidence="1">
    <location>
        <begin position="77"/>
        <end position="86"/>
    </location>
</feature>
<keyword evidence="3" id="KW-1185">Reference proteome</keyword>
<dbReference type="Proteomes" id="UP001165190">
    <property type="component" value="Unassembled WGS sequence"/>
</dbReference>
<dbReference type="GO" id="GO:0048731">
    <property type="term" value="P:system development"/>
    <property type="evidence" value="ECO:0007669"/>
    <property type="project" value="InterPro"/>
</dbReference>
<gene>
    <name evidence="2" type="ORF">HRI_002902300</name>
</gene>
<evidence type="ECO:0000256" key="1">
    <source>
        <dbReference type="SAM" id="MobiDB-lite"/>
    </source>
</evidence>
<sequence>MHDLYALQQIGLSKKFTCFYLLPLLLLFLLFQLEFSSSSSSHGDSSSLKKPDLSALSQRFKPPVHGGFGAGNHGAAADDDDGDGVFDDEKRKVHTGPNPLHNR</sequence>
<name>A0A9W7MBI1_HIBTR</name>
<dbReference type="PANTHER" id="PTHR34545">
    <property type="entry name" value="CLAVATA3/ESR (CLE)-RELATED PROTEIN 22"/>
    <property type="match status" value="1"/>
</dbReference>
<dbReference type="InterPro" id="IPR033249">
    <property type="entry name" value="CLE_plant"/>
</dbReference>